<dbReference type="AlphaFoldDB" id="A0A6J2U6R7"/>
<proteinExistence type="predicted"/>
<keyword evidence="1" id="KW-1185">Reference proteome</keyword>
<organism evidence="1 2">
    <name type="scientific">Drosophila lebanonensis</name>
    <name type="common">Fruit fly</name>
    <name type="synonym">Scaptodrosophila lebanonensis</name>
    <dbReference type="NCBI Taxonomy" id="7225"/>
    <lineage>
        <taxon>Eukaryota</taxon>
        <taxon>Metazoa</taxon>
        <taxon>Ecdysozoa</taxon>
        <taxon>Arthropoda</taxon>
        <taxon>Hexapoda</taxon>
        <taxon>Insecta</taxon>
        <taxon>Pterygota</taxon>
        <taxon>Neoptera</taxon>
        <taxon>Endopterygota</taxon>
        <taxon>Diptera</taxon>
        <taxon>Brachycera</taxon>
        <taxon>Muscomorpha</taxon>
        <taxon>Ephydroidea</taxon>
        <taxon>Drosophilidae</taxon>
        <taxon>Scaptodrosophila</taxon>
    </lineage>
</organism>
<evidence type="ECO:0000313" key="1">
    <source>
        <dbReference type="Proteomes" id="UP000504634"/>
    </source>
</evidence>
<gene>
    <name evidence="2" type="primary">LOC115631580</name>
</gene>
<sequence>MKKTPQKSGSLNLNTSLTPVYFRDSQSPRAQSNDDSNLAVCRTRLETLVKNLQDNYAKWQLAQQRGSTLCYAIEAKKTRCLEATASDTSSYPDELKMPCDKLAVIASIFVDIANNTRETLRQLRALQKLPGTSAEVIFYRSWRLRQFVAFAQELLQRYDLETAVKQQVMENIPHCTQRSELIAFTTAWEFPEHVNDYVKLGFLLLAEEVKTK</sequence>
<dbReference type="OrthoDB" id="17066at2759"/>
<reference evidence="2" key="1">
    <citation type="submission" date="2025-08" db="UniProtKB">
        <authorList>
            <consortium name="RefSeq"/>
        </authorList>
    </citation>
    <scope>IDENTIFICATION</scope>
    <source>
        <strain evidence="2">11010-0011.00</strain>
        <tissue evidence="2">Whole body</tissue>
    </source>
</reference>
<accession>A0A6J2U6R7</accession>
<dbReference type="GeneID" id="115631580"/>
<name>A0A6J2U6R7_DROLE</name>
<evidence type="ECO:0000313" key="2">
    <source>
        <dbReference type="RefSeq" id="XP_030384236.1"/>
    </source>
</evidence>
<dbReference type="RefSeq" id="XP_030384236.1">
    <property type="nucleotide sequence ID" value="XM_030528376.1"/>
</dbReference>
<dbReference type="Proteomes" id="UP000504634">
    <property type="component" value="Unplaced"/>
</dbReference>
<protein>
    <submittedName>
        <fullName evidence="2">Uncharacterized protein LOC115631580 isoform X1</fullName>
    </submittedName>
</protein>